<feature type="domain" description="Ubiquitin-like" evidence="3">
    <location>
        <begin position="37"/>
        <end position="97"/>
    </location>
</feature>
<dbReference type="InParanoid" id="G4TJ94"/>
<reference evidence="4 5" key="1">
    <citation type="journal article" date="2011" name="PLoS Pathog.">
        <title>Endophytic Life Strategies Decoded by Genome and Transcriptome Analyses of the Mutualistic Root Symbiont Piriformospora indica.</title>
        <authorList>
            <person name="Zuccaro A."/>
            <person name="Lahrmann U."/>
            <person name="Guldener U."/>
            <person name="Langen G."/>
            <person name="Pfiffi S."/>
            <person name="Biedenkopf D."/>
            <person name="Wong P."/>
            <person name="Samans B."/>
            <person name="Grimm C."/>
            <person name="Basiewicz M."/>
            <person name="Murat C."/>
            <person name="Martin F."/>
            <person name="Kogel K.H."/>
        </authorList>
    </citation>
    <scope>NUCLEOTIDE SEQUENCE [LARGE SCALE GENOMIC DNA]</scope>
    <source>
        <strain evidence="4 5">DSM 11827</strain>
    </source>
</reference>
<evidence type="ECO:0000259" key="3">
    <source>
        <dbReference type="PROSITE" id="PS50053"/>
    </source>
</evidence>
<dbReference type="PROSITE" id="PS50053">
    <property type="entry name" value="UBIQUITIN_2"/>
    <property type="match status" value="1"/>
</dbReference>
<dbReference type="Pfam" id="PF10302">
    <property type="entry name" value="Dsc3_N"/>
    <property type="match status" value="1"/>
</dbReference>
<dbReference type="AlphaFoldDB" id="G4TJ94"/>
<dbReference type="Pfam" id="PF13373">
    <property type="entry name" value="Dsc3_C"/>
    <property type="match status" value="1"/>
</dbReference>
<evidence type="ECO:0000313" key="4">
    <source>
        <dbReference type="EMBL" id="CCA71387.1"/>
    </source>
</evidence>
<proteinExistence type="predicted"/>
<dbReference type="InterPro" id="IPR045226">
    <property type="entry name" value="Dsc3"/>
</dbReference>
<accession>G4TJ94</accession>
<evidence type="ECO:0000256" key="2">
    <source>
        <dbReference type="SAM" id="Phobius"/>
    </source>
</evidence>
<dbReference type="InterPro" id="IPR025390">
    <property type="entry name" value="Dsc3_C"/>
</dbReference>
<dbReference type="eggNOG" id="ENOG502RXWC">
    <property type="taxonomic scope" value="Eukaryota"/>
</dbReference>
<organism evidence="4 5">
    <name type="scientific">Serendipita indica (strain DSM 11827)</name>
    <name type="common">Root endophyte fungus</name>
    <name type="synonym">Piriformospora indica</name>
    <dbReference type="NCBI Taxonomy" id="1109443"/>
    <lineage>
        <taxon>Eukaryota</taxon>
        <taxon>Fungi</taxon>
        <taxon>Dikarya</taxon>
        <taxon>Basidiomycota</taxon>
        <taxon>Agaricomycotina</taxon>
        <taxon>Agaricomycetes</taxon>
        <taxon>Sebacinales</taxon>
        <taxon>Serendipitaceae</taxon>
        <taxon>Serendipita</taxon>
    </lineage>
</organism>
<feature type="compositionally biased region" description="Basic and acidic residues" evidence="1">
    <location>
        <begin position="116"/>
        <end position="127"/>
    </location>
</feature>
<keyword evidence="2" id="KW-0472">Membrane</keyword>
<dbReference type="PANTHER" id="PTHR28049:SF1">
    <property type="entry name" value="DSC E3 UBIQUITIN LIGASE COMPLEX SUBUNIT 3"/>
    <property type="match status" value="1"/>
</dbReference>
<feature type="compositionally biased region" description="Polar residues" evidence="1">
    <location>
        <begin position="306"/>
        <end position="318"/>
    </location>
</feature>
<dbReference type="InterPro" id="IPR000626">
    <property type="entry name" value="Ubiquitin-like_dom"/>
</dbReference>
<dbReference type="InterPro" id="IPR019413">
    <property type="entry name" value="Dsc3_ub-like_dom"/>
</dbReference>
<evidence type="ECO:0000256" key="1">
    <source>
        <dbReference type="SAM" id="MobiDB-lite"/>
    </source>
</evidence>
<dbReference type="EMBL" id="CAFZ01000117">
    <property type="protein sequence ID" value="CCA71387.1"/>
    <property type="molecule type" value="Genomic_DNA"/>
</dbReference>
<keyword evidence="2" id="KW-1133">Transmembrane helix</keyword>
<name>G4TJ94_SERID</name>
<evidence type="ECO:0000313" key="5">
    <source>
        <dbReference type="Proteomes" id="UP000007148"/>
    </source>
</evidence>
<keyword evidence="2" id="KW-0812">Transmembrane</keyword>
<dbReference type="Proteomes" id="UP000007148">
    <property type="component" value="Unassembled WGS sequence"/>
</dbReference>
<dbReference type="FunCoup" id="G4TJ94">
    <property type="interactions" value="7"/>
</dbReference>
<dbReference type="GO" id="GO:0044695">
    <property type="term" value="C:Dsc E3 ubiquitin ligase complex"/>
    <property type="evidence" value="ECO:0007669"/>
    <property type="project" value="InterPro"/>
</dbReference>
<dbReference type="STRING" id="1109443.G4TJ94"/>
<feature type="transmembrane region" description="Helical" evidence="2">
    <location>
        <begin position="370"/>
        <end position="391"/>
    </location>
</feature>
<dbReference type="OrthoDB" id="2556122at2759"/>
<feature type="region of interest" description="Disordered" evidence="1">
    <location>
        <begin position="108"/>
        <end position="127"/>
    </location>
</feature>
<dbReference type="HOGENOM" id="CLU_702295_0_0_1"/>
<protein>
    <recommendedName>
        <fullName evidence="3">Ubiquitin-like domain-containing protein</fullName>
    </recommendedName>
</protein>
<feature type="region of interest" description="Disordered" evidence="1">
    <location>
        <begin position="306"/>
        <end position="347"/>
    </location>
</feature>
<comment type="caution">
    <text evidence="4">The sequence shown here is derived from an EMBL/GenBank/DDBJ whole genome shotgun (WGS) entry which is preliminary data.</text>
</comment>
<sequence length="393" mass="43345">MDNHIPISSKAKGKGRAYPINMEALEMRNVAAPVRSLQLGVRFTDGSPDLRFTMTPQDTGETVLVKIRQERPELQQKRLKLIHAGRLILDHSVLGTLQKPSVISPTESRLSLSNWSKKEKTEPKPDNEEHVIWLHCSVGEIIENEQTQDGTETPTRVEVPNIYDRFTDAGLSQADVQTIRSLFRRMMFGNGASNAENERSLSAAQINRLETEWLESISQPSAFEEPSSSAEPPAFLSYLLPSATHASPARSTTQGLLFGFFFPFISNFMVRPLYRPAAFFDGEIWPNLNSEVAAVASALAVIDTSAQQNRENTSNDNAPTADVTEPGEGSTNAAVASDDPVESQREEARSTTLVADAMVDPIPNLTFTDIMHAAVRAGMMLNVVIGLYLWLYA</sequence>
<keyword evidence="5" id="KW-1185">Reference proteome</keyword>
<dbReference type="PANTHER" id="PTHR28049">
    <property type="entry name" value="TRANSMEMBRANE PROTEIN YOR223W"/>
    <property type="match status" value="1"/>
</dbReference>
<gene>
    <name evidence="4" type="ORF">PIIN_05326</name>
</gene>
<dbReference type="GO" id="GO:0005783">
    <property type="term" value="C:endoplasmic reticulum"/>
    <property type="evidence" value="ECO:0007669"/>
    <property type="project" value="TreeGrafter"/>
</dbReference>